<dbReference type="OrthoDB" id="2498029at2759"/>
<dbReference type="InterPro" id="IPR022742">
    <property type="entry name" value="Hydrolase_4"/>
</dbReference>
<evidence type="ECO:0000313" key="3">
    <source>
        <dbReference type="EMBL" id="KAH7307966.1"/>
    </source>
</evidence>
<dbReference type="PANTHER" id="PTHR47751:SF2">
    <property type="entry name" value="DLTD N-TERMINAL DOMAIN PROTEIN (AFU_ORTHOLOGUE AFUA_8G00380)-RELATED"/>
    <property type="match status" value="1"/>
</dbReference>
<dbReference type="InterPro" id="IPR029058">
    <property type="entry name" value="AB_hydrolase_fold"/>
</dbReference>
<dbReference type="GO" id="GO:0016787">
    <property type="term" value="F:hydrolase activity"/>
    <property type="evidence" value="ECO:0007669"/>
    <property type="project" value="UniProtKB-KW"/>
</dbReference>
<gene>
    <name evidence="3" type="ORF">B0I35DRAFT_483261</name>
</gene>
<keyword evidence="4" id="KW-1185">Reference proteome</keyword>
<accession>A0A8K0SL74</accession>
<dbReference type="AlphaFoldDB" id="A0A8K0SL74"/>
<dbReference type="PANTHER" id="PTHR47751">
    <property type="entry name" value="SUPERFAMILY HYDROLASE, PUTATIVE (AFU_ORTHOLOGUE AFUA_2G16580)-RELATED"/>
    <property type="match status" value="1"/>
</dbReference>
<keyword evidence="3" id="KW-0378">Hydrolase</keyword>
<dbReference type="EMBL" id="JAGPNK010000016">
    <property type="protein sequence ID" value="KAH7307966.1"/>
    <property type="molecule type" value="Genomic_DNA"/>
</dbReference>
<sequence>MNLPDCAAELQKHGFTVLLYDPRTVGSSDGEPRNDIDPLQAVRDMSDALTHLKSLPSVLHSQAGLFGISFGGAVALSTAAVDPRVRFTIAVAPLTDLDFISTPRRWRLLQKCMKDRESQVFGNRPLIIPMVNDKGENVAGFGHDDVLGGNHLGMVVQSIVALVAEL</sequence>
<name>A0A8K0SL74_9HYPO</name>
<evidence type="ECO:0000313" key="4">
    <source>
        <dbReference type="Proteomes" id="UP000813444"/>
    </source>
</evidence>
<dbReference type="Gene3D" id="3.40.50.1820">
    <property type="entry name" value="alpha/beta hydrolase"/>
    <property type="match status" value="1"/>
</dbReference>
<dbReference type="InterPro" id="IPR051411">
    <property type="entry name" value="Polyketide_trans_af380"/>
</dbReference>
<organism evidence="3 4">
    <name type="scientific">Stachybotrys elegans</name>
    <dbReference type="NCBI Taxonomy" id="80388"/>
    <lineage>
        <taxon>Eukaryota</taxon>
        <taxon>Fungi</taxon>
        <taxon>Dikarya</taxon>
        <taxon>Ascomycota</taxon>
        <taxon>Pezizomycotina</taxon>
        <taxon>Sordariomycetes</taxon>
        <taxon>Hypocreomycetidae</taxon>
        <taxon>Hypocreales</taxon>
        <taxon>Stachybotryaceae</taxon>
        <taxon>Stachybotrys</taxon>
    </lineage>
</organism>
<feature type="domain" description="Serine aminopeptidase S33" evidence="2">
    <location>
        <begin position="5"/>
        <end position="144"/>
    </location>
</feature>
<proteinExistence type="inferred from homology"/>
<dbReference type="Proteomes" id="UP000813444">
    <property type="component" value="Unassembled WGS sequence"/>
</dbReference>
<evidence type="ECO:0000256" key="1">
    <source>
        <dbReference type="ARBA" id="ARBA00029464"/>
    </source>
</evidence>
<comment type="caution">
    <text evidence="3">The sequence shown here is derived from an EMBL/GenBank/DDBJ whole genome shotgun (WGS) entry which is preliminary data.</text>
</comment>
<reference evidence="3" key="1">
    <citation type="journal article" date="2021" name="Nat. Commun.">
        <title>Genetic determinants of endophytism in the Arabidopsis root mycobiome.</title>
        <authorList>
            <person name="Mesny F."/>
            <person name="Miyauchi S."/>
            <person name="Thiergart T."/>
            <person name="Pickel B."/>
            <person name="Atanasova L."/>
            <person name="Karlsson M."/>
            <person name="Huettel B."/>
            <person name="Barry K.W."/>
            <person name="Haridas S."/>
            <person name="Chen C."/>
            <person name="Bauer D."/>
            <person name="Andreopoulos W."/>
            <person name="Pangilinan J."/>
            <person name="LaButti K."/>
            <person name="Riley R."/>
            <person name="Lipzen A."/>
            <person name="Clum A."/>
            <person name="Drula E."/>
            <person name="Henrissat B."/>
            <person name="Kohler A."/>
            <person name="Grigoriev I.V."/>
            <person name="Martin F.M."/>
            <person name="Hacquard S."/>
        </authorList>
    </citation>
    <scope>NUCLEOTIDE SEQUENCE</scope>
    <source>
        <strain evidence="3">MPI-CAGE-CH-0235</strain>
    </source>
</reference>
<dbReference type="SUPFAM" id="SSF53474">
    <property type="entry name" value="alpha/beta-Hydrolases"/>
    <property type="match status" value="1"/>
</dbReference>
<evidence type="ECO:0000259" key="2">
    <source>
        <dbReference type="Pfam" id="PF12146"/>
    </source>
</evidence>
<dbReference type="Pfam" id="PF12146">
    <property type="entry name" value="Hydrolase_4"/>
    <property type="match status" value="1"/>
</dbReference>
<comment type="similarity">
    <text evidence="1">Belongs to the polyketide transferase af380 family.</text>
</comment>
<protein>
    <submittedName>
        <fullName evidence="3">Alpha/Beta hydrolase protein</fullName>
    </submittedName>
</protein>